<evidence type="ECO:0000259" key="6">
    <source>
        <dbReference type="Pfam" id="PF01794"/>
    </source>
</evidence>
<feature type="transmembrane region" description="Helical" evidence="5">
    <location>
        <begin position="65"/>
        <end position="84"/>
    </location>
</feature>
<proteinExistence type="predicted"/>
<keyword evidence="2 5" id="KW-0812">Transmembrane</keyword>
<evidence type="ECO:0000256" key="1">
    <source>
        <dbReference type="ARBA" id="ARBA00004141"/>
    </source>
</evidence>
<dbReference type="EMBL" id="MSIF01000002">
    <property type="protein sequence ID" value="OLF13041.1"/>
    <property type="molecule type" value="Genomic_DNA"/>
</dbReference>
<feature type="domain" description="Ferric oxidoreductase" evidence="6">
    <location>
        <begin position="28"/>
        <end position="147"/>
    </location>
</feature>
<sequence length="197" mass="21465">MRGVLVSLYLAADAGHDSGVLEVSTLSARLAYALMCLTLVWGVLTSTGWVNRLTGRDALRGSHQVLATLTLAFAFVHGTTLLMLDSGAWELVEVVVPFKETLRYTFGVLAFEGMLAASIAVGLKRFMTYWRWMWLHRLAYPAFVLGVLHAFFGALAAGSLATVWMLGITLLVPAVTVMFLRFLPARTLATAGLVEDL</sequence>
<keyword evidence="4 5" id="KW-0472">Membrane</keyword>
<dbReference type="GO" id="GO:0016020">
    <property type="term" value="C:membrane"/>
    <property type="evidence" value="ECO:0007669"/>
    <property type="project" value="UniProtKB-SubCell"/>
</dbReference>
<keyword evidence="3 5" id="KW-1133">Transmembrane helix</keyword>
<dbReference type="Pfam" id="PF01794">
    <property type="entry name" value="Ferric_reduct"/>
    <property type="match status" value="1"/>
</dbReference>
<gene>
    <name evidence="7" type="ORF">BLA60_07315</name>
</gene>
<evidence type="ECO:0000313" key="7">
    <source>
        <dbReference type="EMBL" id="OLF13041.1"/>
    </source>
</evidence>
<name>A0A7Z1B088_9PSEU</name>
<dbReference type="AlphaFoldDB" id="A0A7Z1B088"/>
<feature type="transmembrane region" description="Helical" evidence="5">
    <location>
        <begin position="30"/>
        <end position="53"/>
    </location>
</feature>
<evidence type="ECO:0000313" key="8">
    <source>
        <dbReference type="Proteomes" id="UP000185696"/>
    </source>
</evidence>
<dbReference type="Proteomes" id="UP000185696">
    <property type="component" value="Unassembled WGS sequence"/>
</dbReference>
<evidence type="ECO:0000256" key="2">
    <source>
        <dbReference type="ARBA" id="ARBA00022692"/>
    </source>
</evidence>
<dbReference type="InterPro" id="IPR013130">
    <property type="entry name" value="Fe3_Rdtase_TM_dom"/>
</dbReference>
<evidence type="ECO:0000256" key="3">
    <source>
        <dbReference type="ARBA" id="ARBA00022989"/>
    </source>
</evidence>
<comment type="caution">
    <text evidence="7">The sequence shown here is derived from an EMBL/GenBank/DDBJ whole genome shotgun (WGS) entry which is preliminary data.</text>
</comment>
<reference evidence="7 8" key="1">
    <citation type="submission" date="2016-12" db="EMBL/GenBank/DDBJ databases">
        <title>The draft genome sequence of Actinophytocola xinjiangensis.</title>
        <authorList>
            <person name="Wang W."/>
            <person name="Yuan L."/>
        </authorList>
    </citation>
    <scope>NUCLEOTIDE SEQUENCE [LARGE SCALE GENOMIC DNA]</scope>
    <source>
        <strain evidence="7 8">CGMCC 4.4663</strain>
    </source>
</reference>
<feature type="transmembrane region" description="Helical" evidence="5">
    <location>
        <begin position="138"/>
        <end position="157"/>
    </location>
</feature>
<feature type="transmembrane region" description="Helical" evidence="5">
    <location>
        <begin position="163"/>
        <end position="183"/>
    </location>
</feature>
<evidence type="ECO:0000256" key="5">
    <source>
        <dbReference type="SAM" id="Phobius"/>
    </source>
</evidence>
<evidence type="ECO:0000256" key="4">
    <source>
        <dbReference type="ARBA" id="ARBA00023136"/>
    </source>
</evidence>
<feature type="transmembrane region" description="Helical" evidence="5">
    <location>
        <begin position="104"/>
        <end position="126"/>
    </location>
</feature>
<organism evidence="7 8">
    <name type="scientific">Actinophytocola xinjiangensis</name>
    <dbReference type="NCBI Taxonomy" id="485602"/>
    <lineage>
        <taxon>Bacteria</taxon>
        <taxon>Bacillati</taxon>
        <taxon>Actinomycetota</taxon>
        <taxon>Actinomycetes</taxon>
        <taxon>Pseudonocardiales</taxon>
        <taxon>Pseudonocardiaceae</taxon>
    </lineage>
</organism>
<accession>A0A7Z1B088</accession>
<comment type="subcellular location">
    <subcellularLocation>
        <location evidence="1">Membrane</location>
        <topology evidence="1">Multi-pass membrane protein</topology>
    </subcellularLocation>
</comment>
<protein>
    <recommendedName>
        <fullName evidence="6">Ferric oxidoreductase domain-containing protein</fullName>
    </recommendedName>
</protein>
<keyword evidence="8" id="KW-1185">Reference proteome</keyword>